<organism evidence="1">
    <name type="scientific">bioreactor metagenome</name>
    <dbReference type="NCBI Taxonomy" id="1076179"/>
    <lineage>
        <taxon>unclassified sequences</taxon>
        <taxon>metagenomes</taxon>
        <taxon>ecological metagenomes</taxon>
    </lineage>
</organism>
<name>A0A645C7S4_9ZZZZ</name>
<reference evidence="1" key="1">
    <citation type="submission" date="2019-08" db="EMBL/GenBank/DDBJ databases">
        <authorList>
            <person name="Kucharzyk K."/>
            <person name="Murdoch R.W."/>
            <person name="Higgins S."/>
            <person name="Loffler F."/>
        </authorList>
    </citation>
    <scope>NUCLEOTIDE SEQUENCE</scope>
</reference>
<sequence>MFPIDVAEVKRLQASVKQLFLTAFAKDQAVVDGFASIGWSLFQYNIQVINGCADAALRKRHHPAAVLVGLRGQKFAHHIREQHLR</sequence>
<accession>A0A645C7S4</accession>
<dbReference type="AlphaFoldDB" id="A0A645C7S4"/>
<protein>
    <submittedName>
        <fullName evidence="1">Uncharacterized protein</fullName>
    </submittedName>
</protein>
<dbReference type="EMBL" id="VSSQ01025377">
    <property type="protein sequence ID" value="MPM73458.1"/>
    <property type="molecule type" value="Genomic_DNA"/>
</dbReference>
<evidence type="ECO:0000313" key="1">
    <source>
        <dbReference type="EMBL" id="MPM73458.1"/>
    </source>
</evidence>
<comment type="caution">
    <text evidence="1">The sequence shown here is derived from an EMBL/GenBank/DDBJ whole genome shotgun (WGS) entry which is preliminary data.</text>
</comment>
<gene>
    <name evidence="1" type="ORF">SDC9_120438</name>
</gene>
<proteinExistence type="predicted"/>